<proteinExistence type="predicted"/>
<keyword evidence="7" id="KW-1185">Reference proteome</keyword>
<dbReference type="Gene3D" id="3.40.50.300">
    <property type="entry name" value="P-loop containing nucleotide triphosphate hydrolases"/>
    <property type="match status" value="1"/>
</dbReference>
<gene>
    <name evidence="6" type="ORF">ACFOYW_12245</name>
</gene>
<dbReference type="InterPro" id="IPR003593">
    <property type="entry name" value="AAA+_ATPase"/>
</dbReference>
<keyword evidence="2" id="KW-0547">Nucleotide-binding</keyword>
<dbReference type="PANTHER" id="PTHR42794">
    <property type="entry name" value="HEMIN IMPORT ATP-BINDING PROTEIN HMUV"/>
    <property type="match status" value="1"/>
</dbReference>
<dbReference type="NCBIfam" id="NF010068">
    <property type="entry name" value="PRK13548.1"/>
    <property type="match status" value="1"/>
</dbReference>
<dbReference type="InterPro" id="IPR027417">
    <property type="entry name" value="P-loop_NTPase"/>
</dbReference>
<dbReference type="PANTHER" id="PTHR42794:SF1">
    <property type="entry name" value="HEMIN IMPORT ATP-BINDING PROTEIN HMUV"/>
    <property type="match status" value="1"/>
</dbReference>
<dbReference type="SUPFAM" id="SSF52540">
    <property type="entry name" value="P-loop containing nucleoside triphosphate hydrolases"/>
    <property type="match status" value="1"/>
</dbReference>
<evidence type="ECO:0000259" key="5">
    <source>
        <dbReference type="PROSITE" id="PS50893"/>
    </source>
</evidence>
<keyword evidence="3 6" id="KW-0067">ATP-binding</keyword>
<dbReference type="InterPro" id="IPR017871">
    <property type="entry name" value="ABC_transporter-like_CS"/>
</dbReference>
<dbReference type="EMBL" id="JBHSCN010000005">
    <property type="protein sequence ID" value="MFC4244146.1"/>
    <property type="molecule type" value="Genomic_DNA"/>
</dbReference>
<dbReference type="SMART" id="SM00382">
    <property type="entry name" value="AAA"/>
    <property type="match status" value="1"/>
</dbReference>
<evidence type="ECO:0000256" key="3">
    <source>
        <dbReference type="ARBA" id="ARBA00022840"/>
    </source>
</evidence>
<name>A0ABV8Q9K7_9MICO</name>
<evidence type="ECO:0000313" key="6">
    <source>
        <dbReference type="EMBL" id="MFC4244146.1"/>
    </source>
</evidence>
<sequence length="255" mass="26382">MSLVAERLGVRLGGHDVLTGVELALEQGTITALVGPNGAGKSTLLAAFAGDLSVASGRVLLDGHPITRFAPRDLGRRRAVLVQQPQTAFAYRAGAVVAMGRWPWEGTALAADDESAIAGAVERADVATLVDRYATALSGGEAARVAFARVVAQRTRVVLLDEPTAALDIGHQTRVLATARDLAAAGALVVIVLHDLNLAAGYADRIAVLDRGRVVADGVPAEVLTGPTLSAVYRHPISVVAHPLSGVPLVLPRRG</sequence>
<protein>
    <submittedName>
        <fullName evidence="6">Heme ABC transporter ATP-binding protein</fullName>
    </submittedName>
</protein>
<evidence type="ECO:0000313" key="7">
    <source>
        <dbReference type="Proteomes" id="UP001595900"/>
    </source>
</evidence>
<feature type="domain" description="ABC transporter" evidence="5">
    <location>
        <begin position="3"/>
        <end position="236"/>
    </location>
</feature>
<dbReference type="Pfam" id="PF00005">
    <property type="entry name" value="ABC_tran"/>
    <property type="match status" value="1"/>
</dbReference>
<evidence type="ECO:0000256" key="2">
    <source>
        <dbReference type="ARBA" id="ARBA00022741"/>
    </source>
</evidence>
<evidence type="ECO:0000256" key="1">
    <source>
        <dbReference type="ARBA" id="ARBA00022448"/>
    </source>
</evidence>
<keyword evidence="4" id="KW-1278">Translocase</keyword>
<dbReference type="PROSITE" id="PS00211">
    <property type="entry name" value="ABC_TRANSPORTER_1"/>
    <property type="match status" value="1"/>
</dbReference>
<dbReference type="PROSITE" id="PS50893">
    <property type="entry name" value="ABC_TRANSPORTER_2"/>
    <property type="match status" value="1"/>
</dbReference>
<dbReference type="CDD" id="cd03214">
    <property type="entry name" value="ABC_Iron-Siderophores_B12_Hemin"/>
    <property type="match status" value="1"/>
</dbReference>
<dbReference type="RefSeq" id="WP_390229218.1">
    <property type="nucleotide sequence ID" value="NZ_JBHSCN010000005.1"/>
</dbReference>
<accession>A0ABV8Q9K7</accession>
<dbReference type="InterPro" id="IPR003439">
    <property type="entry name" value="ABC_transporter-like_ATP-bd"/>
</dbReference>
<dbReference type="Proteomes" id="UP001595900">
    <property type="component" value="Unassembled WGS sequence"/>
</dbReference>
<reference evidence="7" key="1">
    <citation type="journal article" date="2019" name="Int. J. Syst. Evol. Microbiol.">
        <title>The Global Catalogue of Microorganisms (GCM) 10K type strain sequencing project: providing services to taxonomists for standard genome sequencing and annotation.</title>
        <authorList>
            <consortium name="The Broad Institute Genomics Platform"/>
            <consortium name="The Broad Institute Genome Sequencing Center for Infectious Disease"/>
            <person name="Wu L."/>
            <person name="Ma J."/>
        </authorList>
    </citation>
    <scope>NUCLEOTIDE SEQUENCE [LARGE SCALE GENOMIC DNA]</scope>
    <source>
        <strain evidence="7">CGMCC 1.10363</strain>
    </source>
</reference>
<comment type="caution">
    <text evidence="6">The sequence shown here is derived from an EMBL/GenBank/DDBJ whole genome shotgun (WGS) entry which is preliminary data.</text>
</comment>
<keyword evidence="1" id="KW-0813">Transport</keyword>
<evidence type="ECO:0000256" key="4">
    <source>
        <dbReference type="ARBA" id="ARBA00022967"/>
    </source>
</evidence>
<organism evidence="6 7">
    <name type="scientific">Gryllotalpicola reticulitermitis</name>
    <dbReference type="NCBI Taxonomy" id="1184153"/>
    <lineage>
        <taxon>Bacteria</taxon>
        <taxon>Bacillati</taxon>
        <taxon>Actinomycetota</taxon>
        <taxon>Actinomycetes</taxon>
        <taxon>Micrococcales</taxon>
        <taxon>Microbacteriaceae</taxon>
        <taxon>Gryllotalpicola</taxon>
    </lineage>
</organism>
<dbReference type="GO" id="GO:0005524">
    <property type="term" value="F:ATP binding"/>
    <property type="evidence" value="ECO:0007669"/>
    <property type="project" value="UniProtKB-KW"/>
</dbReference>